<keyword evidence="5" id="KW-1185">Reference proteome</keyword>
<dbReference type="PANTHER" id="PTHR44757">
    <property type="entry name" value="DIGUANYLATE CYCLASE DGCP"/>
    <property type="match status" value="1"/>
</dbReference>
<evidence type="ECO:0000313" key="5">
    <source>
        <dbReference type="Proteomes" id="UP000027647"/>
    </source>
</evidence>
<dbReference type="EMBL" id="JMIW01000001">
    <property type="protein sequence ID" value="KEO91773.1"/>
    <property type="molecule type" value="Genomic_DNA"/>
</dbReference>
<gene>
    <name evidence="4" type="ORF">EH31_03625</name>
</gene>
<dbReference type="STRING" id="1044.EH31_03625"/>
<sequence length="655" mass="70877">MQRITRNSVIKSVRAFFSRSKADNAVDAQIRGTLVDSLYSSPLNLAIGAITGLVIAFYTAYSIDDVALQSVAYALAAVVAFRFSIIVAHRFSNGEDSRTLELLFEIGAFAYALAVGAMATLAIVEGVDPLAQMVLTVYAVGYATAIAPRNAGRPVIALVQMLLILGPISVGLLLSEASLAHALGIVALLHIPSVTTITLKVYRSLRNSIISAQANAELANEMRELARTDVVTGLANRAGLDHAVAETIEHSEEGASLALIWIDLDRFKEVNDVLGHPVGDKVLRGVANRLIDVSPDGSTVARFGGDEFIVFCPVDNLKHAELIASEIHFEIMCPLRVDGELLEIRASLGVAIIPDNAVDADQLMQRADLALYHAKVGGRAQTCFYDPSMSRDLVRRREIEAELRIAIQRDELSIFFQPIVDLETGRIRCFEALVRWFHPEKGELSPGEFIPVAEETGVIVTLGNWITVQAARIAATWPEDVTLAVNLSPLQIRAPGAALGIKNALREAGLDPHRLELEVTESLFIEDNHSTSAFIEELSALGVRFALDDFGTGYSSLGYINKFPFSKIKVDRSFVSGSEAGQKSDAIIRAVAKMGATLGMDIVAEGLETPEQVKTVRDAGCNLGQGYHFSRAVPDYLAAMLLAQERENTAFRAIA</sequence>
<dbReference type="Gene3D" id="3.20.20.450">
    <property type="entry name" value="EAL domain"/>
    <property type="match status" value="1"/>
</dbReference>
<dbReference type="SMART" id="SM00052">
    <property type="entry name" value="EAL"/>
    <property type="match status" value="1"/>
</dbReference>
<dbReference type="Pfam" id="PF00563">
    <property type="entry name" value="EAL"/>
    <property type="match status" value="1"/>
</dbReference>
<evidence type="ECO:0000256" key="1">
    <source>
        <dbReference type="SAM" id="Phobius"/>
    </source>
</evidence>
<dbReference type="PROSITE" id="PS50887">
    <property type="entry name" value="GGDEF"/>
    <property type="match status" value="1"/>
</dbReference>
<feature type="transmembrane region" description="Helical" evidence="1">
    <location>
        <begin position="67"/>
        <end position="88"/>
    </location>
</feature>
<comment type="caution">
    <text evidence="4">The sequence shown here is derived from an EMBL/GenBank/DDBJ whole genome shotgun (WGS) entry which is preliminary data.</text>
</comment>
<dbReference type="InterPro" id="IPR001633">
    <property type="entry name" value="EAL_dom"/>
</dbReference>
<feature type="transmembrane region" description="Helical" evidence="1">
    <location>
        <begin position="155"/>
        <end position="174"/>
    </location>
</feature>
<evidence type="ECO:0000259" key="3">
    <source>
        <dbReference type="PROSITE" id="PS50887"/>
    </source>
</evidence>
<dbReference type="CDD" id="cd01948">
    <property type="entry name" value="EAL"/>
    <property type="match status" value="1"/>
</dbReference>
<proteinExistence type="predicted"/>
<dbReference type="eggNOG" id="COG5001">
    <property type="taxonomic scope" value="Bacteria"/>
</dbReference>
<dbReference type="InterPro" id="IPR052155">
    <property type="entry name" value="Biofilm_reg_signaling"/>
</dbReference>
<organism evidence="4 5">
    <name type="scientific">Erythrobacter longus</name>
    <dbReference type="NCBI Taxonomy" id="1044"/>
    <lineage>
        <taxon>Bacteria</taxon>
        <taxon>Pseudomonadati</taxon>
        <taxon>Pseudomonadota</taxon>
        <taxon>Alphaproteobacteria</taxon>
        <taxon>Sphingomonadales</taxon>
        <taxon>Erythrobacteraceae</taxon>
        <taxon>Erythrobacter/Porphyrobacter group</taxon>
        <taxon>Erythrobacter</taxon>
    </lineage>
</organism>
<protein>
    <recommendedName>
        <fullName evidence="6">Diguanylate cyclase</fullName>
    </recommendedName>
</protein>
<feature type="domain" description="GGDEF" evidence="3">
    <location>
        <begin position="255"/>
        <end position="387"/>
    </location>
</feature>
<dbReference type="AlphaFoldDB" id="A0A074MIU1"/>
<keyword evidence="1" id="KW-0472">Membrane</keyword>
<accession>A0A074MIU1</accession>
<evidence type="ECO:0000259" key="2">
    <source>
        <dbReference type="PROSITE" id="PS50883"/>
    </source>
</evidence>
<reference evidence="4 5" key="1">
    <citation type="submission" date="2014-04" db="EMBL/GenBank/DDBJ databases">
        <title>A comprehensive comparison of genomes of Erythrobacter spp. strains.</title>
        <authorList>
            <person name="Zheng Q."/>
        </authorList>
    </citation>
    <scope>NUCLEOTIDE SEQUENCE [LARGE SCALE GENOMIC DNA]</scope>
    <source>
        <strain evidence="4 5">DSM 6997</strain>
    </source>
</reference>
<name>A0A074MIU1_ERYLO</name>
<feature type="transmembrane region" description="Helical" evidence="1">
    <location>
        <begin position="130"/>
        <end position="148"/>
    </location>
</feature>
<dbReference type="SUPFAM" id="SSF141868">
    <property type="entry name" value="EAL domain-like"/>
    <property type="match status" value="1"/>
</dbReference>
<dbReference type="InterPro" id="IPR000160">
    <property type="entry name" value="GGDEF_dom"/>
</dbReference>
<dbReference type="InterPro" id="IPR029787">
    <property type="entry name" value="Nucleotide_cyclase"/>
</dbReference>
<dbReference type="PROSITE" id="PS50883">
    <property type="entry name" value="EAL"/>
    <property type="match status" value="1"/>
</dbReference>
<evidence type="ECO:0000313" key="4">
    <source>
        <dbReference type="EMBL" id="KEO91773.1"/>
    </source>
</evidence>
<dbReference type="PANTHER" id="PTHR44757:SF2">
    <property type="entry name" value="BIOFILM ARCHITECTURE MAINTENANCE PROTEIN MBAA"/>
    <property type="match status" value="1"/>
</dbReference>
<dbReference type="OrthoDB" id="9790882at2"/>
<feature type="transmembrane region" description="Helical" evidence="1">
    <location>
        <begin position="43"/>
        <end position="61"/>
    </location>
</feature>
<keyword evidence="1" id="KW-0812">Transmembrane</keyword>
<dbReference type="InterPro" id="IPR043128">
    <property type="entry name" value="Rev_trsase/Diguanyl_cyclase"/>
</dbReference>
<dbReference type="SMART" id="SM00267">
    <property type="entry name" value="GGDEF"/>
    <property type="match status" value="1"/>
</dbReference>
<dbReference type="CDD" id="cd01949">
    <property type="entry name" value="GGDEF"/>
    <property type="match status" value="1"/>
</dbReference>
<dbReference type="SUPFAM" id="SSF55073">
    <property type="entry name" value="Nucleotide cyclase"/>
    <property type="match status" value="1"/>
</dbReference>
<keyword evidence="1" id="KW-1133">Transmembrane helix</keyword>
<dbReference type="NCBIfam" id="TIGR00254">
    <property type="entry name" value="GGDEF"/>
    <property type="match status" value="1"/>
</dbReference>
<dbReference type="InterPro" id="IPR035919">
    <property type="entry name" value="EAL_sf"/>
</dbReference>
<evidence type="ECO:0008006" key="6">
    <source>
        <dbReference type="Google" id="ProtNLM"/>
    </source>
</evidence>
<dbReference type="Pfam" id="PF00990">
    <property type="entry name" value="GGDEF"/>
    <property type="match status" value="1"/>
</dbReference>
<feature type="domain" description="EAL" evidence="2">
    <location>
        <begin position="396"/>
        <end position="646"/>
    </location>
</feature>
<feature type="transmembrane region" description="Helical" evidence="1">
    <location>
        <begin position="100"/>
        <end position="124"/>
    </location>
</feature>
<dbReference type="Gene3D" id="3.30.70.270">
    <property type="match status" value="1"/>
</dbReference>
<dbReference type="Proteomes" id="UP000027647">
    <property type="component" value="Unassembled WGS sequence"/>
</dbReference>